<protein>
    <submittedName>
        <fullName evidence="3">FHA domain-containing protein</fullName>
    </submittedName>
</protein>
<evidence type="ECO:0000313" key="4">
    <source>
        <dbReference type="Proteomes" id="UP001526426"/>
    </source>
</evidence>
<keyword evidence="4" id="KW-1185">Reference proteome</keyword>
<dbReference type="InterPro" id="IPR050923">
    <property type="entry name" value="Cell_Proc_Reg/RNA_Proc"/>
</dbReference>
<dbReference type="RefSeq" id="WP_265266311.1">
    <property type="nucleotide sequence ID" value="NZ_JAIHOM010000133.1"/>
</dbReference>
<feature type="domain" description="FHA" evidence="2">
    <location>
        <begin position="77"/>
        <end position="127"/>
    </location>
</feature>
<proteinExistence type="predicted"/>
<dbReference type="EMBL" id="JAIHOM010000133">
    <property type="protein sequence ID" value="MCW6038403.1"/>
    <property type="molecule type" value="Genomic_DNA"/>
</dbReference>
<dbReference type="Gene3D" id="2.60.200.20">
    <property type="match status" value="1"/>
</dbReference>
<feature type="compositionally biased region" description="Basic and acidic residues" evidence="1">
    <location>
        <begin position="182"/>
        <end position="192"/>
    </location>
</feature>
<organism evidence="3 4">
    <name type="scientific">Spirulina subsalsa FACHB-351</name>
    <dbReference type="NCBI Taxonomy" id="234711"/>
    <lineage>
        <taxon>Bacteria</taxon>
        <taxon>Bacillati</taxon>
        <taxon>Cyanobacteriota</taxon>
        <taxon>Cyanophyceae</taxon>
        <taxon>Spirulinales</taxon>
        <taxon>Spirulinaceae</taxon>
        <taxon>Spirulina</taxon>
    </lineage>
</organism>
<dbReference type="PROSITE" id="PS50006">
    <property type="entry name" value="FHA_DOMAIN"/>
    <property type="match status" value="1"/>
</dbReference>
<dbReference type="PANTHER" id="PTHR23308">
    <property type="entry name" value="NUCLEAR INHIBITOR OF PROTEIN PHOSPHATASE-1"/>
    <property type="match status" value="1"/>
</dbReference>
<evidence type="ECO:0000259" key="2">
    <source>
        <dbReference type="PROSITE" id="PS50006"/>
    </source>
</evidence>
<feature type="region of interest" description="Disordered" evidence="1">
    <location>
        <begin position="182"/>
        <end position="242"/>
    </location>
</feature>
<reference evidence="3 4" key="1">
    <citation type="submission" date="2021-08" db="EMBL/GenBank/DDBJ databases">
        <title>Draft genome sequence of Spirulina subsalsa with high tolerance to salinity and hype-accumulation of phycocyanin.</title>
        <authorList>
            <person name="Pei H."/>
            <person name="Jiang L."/>
        </authorList>
    </citation>
    <scope>NUCLEOTIDE SEQUENCE [LARGE SCALE GENOMIC DNA]</scope>
    <source>
        <strain evidence="3 4">FACHB-351</strain>
    </source>
</reference>
<name>A0ABT3LA89_9CYAN</name>
<dbReference type="SUPFAM" id="SSF49879">
    <property type="entry name" value="SMAD/FHA domain"/>
    <property type="match status" value="1"/>
</dbReference>
<evidence type="ECO:0000256" key="1">
    <source>
        <dbReference type="SAM" id="MobiDB-lite"/>
    </source>
</evidence>
<evidence type="ECO:0000313" key="3">
    <source>
        <dbReference type="EMBL" id="MCW6038403.1"/>
    </source>
</evidence>
<dbReference type="CDD" id="cd00060">
    <property type="entry name" value="FHA"/>
    <property type="match status" value="1"/>
</dbReference>
<sequence length="242" mass="27718">MNHIDEKLGLYQIFLKLYEQNRGLLDEILNLEIAGDSGLATWSENHVIAVIEPSQTYLITNLGCGVMQKFLQSEGIWTIGRGQDLVLSIPDEHLSRHHAAIQYLPTEGFYLYDLNSTNGTFVNHEWVQDRVLLREGDHVRLGSLVFSFFVCREEKQLPVVPSDVARMLEQRRIIHKTAHSDRIPKGKIKDEPTNPLFDPSDMMGWDDYLPPTAPGGLTPEQQAQLLDRFYHEEDEGKTFTEE</sequence>
<gene>
    <name evidence="3" type="ORF">K4A83_19300</name>
</gene>
<comment type="caution">
    <text evidence="3">The sequence shown here is derived from an EMBL/GenBank/DDBJ whole genome shotgun (WGS) entry which is preliminary data.</text>
</comment>
<dbReference type="Pfam" id="PF00498">
    <property type="entry name" value="FHA"/>
    <property type="match status" value="1"/>
</dbReference>
<dbReference type="InterPro" id="IPR008984">
    <property type="entry name" value="SMAD_FHA_dom_sf"/>
</dbReference>
<dbReference type="Proteomes" id="UP001526426">
    <property type="component" value="Unassembled WGS sequence"/>
</dbReference>
<dbReference type="SMART" id="SM00240">
    <property type="entry name" value="FHA"/>
    <property type="match status" value="1"/>
</dbReference>
<feature type="compositionally biased region" description="Basic and acidic residues" evidence="1">
    <location>
        <begin position="228"/>
        <end position="242"/>
    </location>
</feature>
<dbReference type="InterPro" id="IPR000253">
    <property type="entry name" value="FHA_dom"/>
</dbReference>
<accession>A0ABT3LA89</accession>